<organism evidence="7 8">
    <name type="scientific">Pseudochrobactrum asaccharolyticum</name>
    <dbReference type="NCBI Taxonomy" id="354351"/>
    <lineage>
        <taxon>Bacteria</taxon>
        <taxon>Pseudomonadati</taxon>
        <taxon>Pseudomonadota</taxon>
        <taxon>Alphaproteobacteria</taxon>
        <taxon>Hyphomicrobiales</taxon>
        <taxon>Brucellaceae</taxon>
        <taxon>Pseudochrobactrum</taxon>
    </lineage>
</organism>
<dbReference type="Pfam" id="PF00497">
    <property type="entry name" value="SBP_bac_3"/>
    <property type="match status" value="1"/>
</dbReference>
<dbReference type="Proteomes" id="UP000252893">
    <property type="component" value="Unassembled WGS sequence"/>
</dbReference>
<dbReference type="PANTHER" id="PTHR35936:SF19">
    <property type="entry name" value="AMINO-ACID-BINDING PROTEIN YXEM-RELATED"/>
    <property type="match status" value="1"/>
</dbReference>
<sequence>MKNAILSAAVAALALSVSLPAFAGETLDRVTSKKELVVATAANWPPQSFMKDDKLVGFDIDVATEVAKRLGATARFVTPEWGIITAGHWNGRWDISVGSMTPTTGRARILDFPTVYYYTPYVFTVHKDSKAEKRADLNGKVIGVEGGTTTEDYINGTLKIDAVGVPEFKYDVKPGDIKTYGDSVGPLDDLRLGDGTRLDASVSAMPTVENAVKRGYPIRALNDEPAFYEPLAVAVDKGDPEFTAKIKEVFEQLKADGTMTELSVKWYGVDYTKLK</sequence>
<dbReference type="RefSeq" id="WP_113945087.1">
    <property type="nucleotide sequence ID" value="NZ_JBHEEG010000006.1"/>
</dbReference>
<evidence type="ECO:0000256" key="5">
    <source>
        <dbReference type="SAM" id="SignalP"/>
    </source>
</evidence>
<dbReference type="InterPro" id="IPR018313">
    <property type="entry name" value="SBP_3_CS"/>
</dbReference>
<feature type="chain" id="PRO_5016644104" evidence="5">
    <location>
        <begin position="24"/>
        <end position="275"/>
    </location>
</feature>
<dbReference type="GO" id="GO:0030313">
    <property type="term" value="C:cell envelope"/>
    <property type="evidence" value="ECO:0007669"/>
    <property type="project" value="UniProtKB-SubCell"/>
</dbReference>
<dbReference type="Gene3D" id="3.40.190.10">
    <property type="entry name" value="Periplasmic binding protein-like II"/>
    <property type="match status" value="2"/>
</dbReference>
<dbReference type="InterPro" id="IPR001638">
    <property type="entry name" value="Solute-binding_3/MltF_N"/>
</dbReference>
<feature type="domain" description="Solute-binding protein family 3/N-terminal" evidence="6">
    <location>
        <begin position="35"/>
        <end position="270"/>
    </location>
</feature>
<reference evidence="7 8" key="1">
    <citation type="submission" date="2018-06" db="EMBL/GenBank/DDBJ databases">
        <title>Genomic Encyclopedia of Type Strains, Phase IV (KMG-IV): sequencing the most valuable type-strain genomes for metagenomic binning, comparative biology and taxonomic classification.</title>
        <authorList>
            <person name="Goeker M."/>
        </authorList>
    </citation>
    <scope>NUCLEOTIDE SEQUENCE [LARGE SCALE GENOMIC DNA]</scope>
    <source>
        <strain evidence="7 8">DSM 25619</strain>
    </source>
</reference>
<proteinExistence type="inferred from homology"/>
<dbReference type="AlphaFoldDB" id="A0A366DTE0"/>
<name>A0A366DTE0_9HYPH</name>
<evidence type="ECO:0000313" key="8">
    <source>
        <dbReference type="Proteomes" id="UP000252893"/>
    </source>
</evidence>
<keyword evidence="8" id="KW-1185">Reference proteome</keyword>
<comment type="similarity">
    <text evidence="2 4">Belongs to the bacterial solute-binding protein 3 family.</text>
</comment>
<evidence type="ECO:0000256" key="3">
    <source>
        <dbReference type="ARBA" id="ARBA00022729"/>
    </source>
</evidence>
<evidence type="ECO:0000313" key="7">
    <source>
        <dbReference type="EMBL" id="RBO93357.1"/>
    </source>
</evidence>
<dbReference type="PROSITE" id="PS01039">
    <property type="entry name" value="SBP_BACTERIAL_3"/>
    <property type="match status" value="1"/>
</dbReference>
<evidence type="ECO:0000259" key="6">
    <source>
        <dbReference type="SMART" id="SM00062"/>
    </source>
</evidence>
<dbReference type="PANTHER" id="PTHR35936">
    <property type="entry name" value="MEMBRANE-BOUND LYTIC MUREIN TRANSGLYCOSYLASE F"/>
    <property type="match status" value="1"/>
</dbReference>
<comment type="subcellular location">
    <subcellularLocation>
        <location evidence="1">Cell envelope</location>
    </subcellularLocation>
</comment>
<accession>A0A366DTE0</accession>
<feature type="signal peptide" evidence="5">
    <location>
        <begin position="1"/>
        <end position="23"/>
    </location>
</feature>
<dbReference type="SUPFAM" id="SSF53850">
    <property type="entry name" value="Periplasmic binding protein-like II"/>
    <property type="match status" value="1"/>
</dbReference>
<dbReference type="OrthoDB" id="7248418at2"/>
<gene>
    <name evidence="7" type="ORF">DFR47_10572</name>
</gene>
<protein>
    <submittedName>
        <fullName evidence="7">Amino acid ABC transporter substrate-binding protein (PAAT family)</fullName>
    </submittedName>
</protein>
<evidence type="ECO:0000256" key="4">
    <source>
        <dbReference type="RuleBase" id="RU003744"/>
    </source>
</evidence>
<evidence type="ECO:0000256" key="1">
    <source>
        <dbReference type="ARBA" id="ARBA00004196"/>
    </source>
</evidence>
<dbReference type="EMBL" id="QNRH01000005">
    <property type="protein sequence ID" value="RBO93357.1"/>
    <property type="molecule type" value="Genomic_DNA"/>
</dbReference>
<dbReference type="SMART" id="SM00062">
    <property type="entry name" value="PBPb"/>
    <property type="match status" value="1"/>
</dbReference>
<keyword evidence="3 5" id="KW-0732">Signal</keyword>
<evidence type="ECO:0000256" key="2">
    <source>
        <dbReference type="ARBA" id="ARBA00010333"/>
    </source>
</evidence>
<comment type="caution">
    <text evidence="7">The sequence shown here is derived from an EMBL/GenBank/DDBJ whole genome shotgun (WGS) entry which is preliminary data.</text>
</comment>